<reference evidence="4" key="1">
    <citation type="journal article" date="2014" name="Int. J. Syst. Evol. Microbiol.">
        <title>Complete genome sequence of Corynebacterium casei LMG S-19264T (=DSM 44701T), isolated from a smear-ripened cheese.</title>
        <authorList>
            <consortium name="US DOE Joint Genome Institute (JGI-PGF)"/>
            <person name="Walter F."/>
            <person name="Albersmeier A."/>
            <person name="Kalinowski J."/>
            <person name="Ruckert C."/>
        </authorList>
    </citation>
    <scope>NUCLEOTIDE SEQUENCE</scope>
    <source>
        <strain evidence="4">CGMCC 4.7306</strain>
    </source>
</reference>
<dbReference type="PROSITE" id="PS50977">
    <property type="entry name" value="HTH_TETR_2"/>
    <property type="match status" value="1"/>
</dbReference>
<feature type="domain" description="HTH tetR-type" evidence="3">
    <location>
        <begin position="15"/>
        <end position="75"/>
    </location>
</feature>
<evidence type="ECO:0000313" key="4">
    <source>
        <dbReference type="EMBL" id="GGL69505.1"/>
    </source>
</evidence>
<keyword evidence="1 2" id="KW-0238">DNA-binding</keyword>
<protein>
    <submittedName>
        <fullName evidence="4">TetR family transcriptional regulator</fullName>
    </submittedName>
</protein>
<dbReference type="InterPro" id="IPR009057">
    <property type="entry name" value="Homeodomain-like_sf"/>
</dbReference>
<dbReference type="PANTHER" id="PTHR30055">
    <property type="entry name" value="HTH-TYPE TRANSCRIPTIONAL REGULATOR RUTR"/>
    <property type="match status" value="1"/>
</dbReference>
<comment type="caution">
    <text evidence="4">The sequence shown here is derived from an EMBL/GenBank/DDBJ whole genome shotgun (WGS) entry which is preliminary data.</text>
</comment>
<evidence type="ECO:0000259" key="3">
    <source>
        <dbReference type="PROSITE" id="PS50977"/>
    </source>
</evidence>
<dbReference type="GO" id="GO:0000976">
    <property type="term" value="F:transcription cis-regulatory region binding"/>
    <property type="evidence" value="ECO:0007669"/>
    <property type="project" value="TreeGrafter"/>
</dbReference>
<dbReference type="Proteomes" id="UP000613840">
    <property type="component" value="Unassembled WGS sequence"/>
</dbReference>
<dbReference type="InterPro" id="IPR001647">
    <property type="entry name" value="HTH_TetR"/>
</dbReference>
<evidence type="ECO:0000256" key="1">
    <source>
        <dbReference type="ARBA" id="ARBA00023125"/>
    </source>
</evidence>
<gene>
    <name evidence="4" type="ORF">GCM10011575_30160</name>
</gene>
<evidence type="ECO:0000256" key="2">
    <source>
        <dbReference type="PROSITE-ProRule" id="PRU00335"/>
    </source>
</evidence>
<accession>A0A917SCT2</accession>
<organism evidence="4 5">
    <name type="scientific">Microlunatus endophyticus</name>
    <dbReference type="NCBI Taxonomy" id="1716077"/>
    <lineage>
        <taxon>Bacteria</taxon>
        <taxon>Bacillati</taxon>
        <taxon>Actinomycetota</taxon>
        <taxon>Actinomycetes</taxon>
        <taxon>Propionibacteriales</taxon>
        <taxon>Propionibacteriaceae</taxon>
        <taxon>Microlunatus</taxon>
    </lineage>
</organism>
<dbReference type="PANTHER" id="PTHR30055:SF146">
    <property type="entry name" value="HTH-TYPE TRANSCRIPTIONAL DUAL REGULATOR CECR"/>
    <property type="match status" value="1"/>
</dbReference>
<keyword evidence="5" id="KW-1185">Reference proteome</keyword>
<dbReference type="SUPFAM" id="SSF46689">
    <property type="entry name" value="Homeodomain-like"/>
    <property type="match status" value="1"/>
</dbReference>
<dbReference type="EMBL" id="BMMZ01000007">
    <property type="protein sequence ID" value="GGL69505.1"/>
    <property type="molecule type" value="Genomic_DNA"/>
</dbReference>
<dbReference type="Gene3D" id="1.10.357.10">
    <property type="entry name" value="Tetracycline Repressor, domain 2"/>
    <property type="match status" value="1"/>
</dbReference>
<name>A0A917SCT2_9ACTN</name>
<feature type="DNA-binding region" description="H-T-H motif" evidence="2">
    <location>
        <begin position="38"/>
        <end position="57"/>
    </location>
</feature>
<dbReference type="PRINTS" id="PR00455">
    <property type="entry name" value="HTHTETR"/>
</dbReference>
<sequence>MSSVTEKKAERIPAAERREQILQAAARVFGARGYAGATTDVVAQEAGISQPYVVRMFGGKDNLLVAVLERARNQVLTTFRQVLEDAGSQAGAEELAPRLALAYVDLIEDDTIQMALMQGFLLGHHPVIGPCARRGFTDIYRLLRDEADFGPDMARDFLAQGMLINTVLALRIPAEHDVDPTARELVQECFGKKAGLVLRATAAQQARQIGTPAD</sequence>
<dbReference type="AlphaFoldDB" id="A0A917SCT2"/>
<dbReference type="InterPro" id="IPR050109">
    <property type="entry name" value="HTH-type_TetR-like_transc_reg"/>
</dbReference>
<dbReference type="Pfam" id="PF00440">
    <property type="entry name" value="TetR_N"/>
    <property type="match status" value="1"/>
</dbReference>
<proteinExistence type="predicted"/>
<evidence type="ECO:0000313" key="5">
    <source>
        <dbReference type="Proteomes" id="UP000613840"/>
    </source>
</evidence>
<dbReference type="GO" id="GO:0003700">
    <property type="term" value="F:DNA-binding transcription factor activity"/>
    <property type="evidence" value="ECO:0007669"/>
    <property type="project" value="TreeGrafter"/>
</dbReference>
<reference evidence="4" key="2">
    <citation type="submission" date="2020-09" db="EMBL/GenBank/DDBJ databases">
        <authorList>
            <person name="Sun Q."/>
            <person name="Zhou Y."/>
        </authorList>
    </citation>
    <scope>NUCLEOTIDE SEQUENCE</scope>
    <source>
        <strain evidence="4">CGMCC 4.7306</strain>
    </source>
</reference>